<keyword evidence="4 7" id="KW-0812">Transmembrane</keyword>
<feature type="domain" description="ABC transmembrane type-1" evidence="8">
    <location>
        <begin position="73"/>
        <end position="264"/>
    </location>
</feature>
<dbReference type="AlphaFoldDB" id="A0A850BZB8"/>
<evidence type="ECO:0000256" key="4">
    <source>
        <dbReference type="ARBA" id="ARBA00022692"/>
    </source>
</evidence>
<comment type="subcellular location">
    <subcellularLocation>
        <location evidence="1 7">Cell membrane</location>
        <topology evidence="1 7">Multi-pass membrane protein</topology>
    </subcellularLocation>
</comment>
<keyword evidence="6 7" id="KW-0472">Membrane</keyword>
<evidence type="ECO:0000259" key="8">
    <source>
        <dbReference type="PROSITE" id="PS50928"/>
    </source>
</evidence>
<dbReference type="InterPro" id="IPR000515">
    <property type="entry name" value="MetI-like"/>
</dbReference>
<evidence type="ECO:0000256" key="7">
    <source>
        <dbReference type="RuleBase" id="RU363032"/>
    </source>
</evidence>
<protein>
    <submittedName>
        <fullName evidence="9">Carbohydrate ABC transporter permease</fullName>
    </submittedName>
</protein>
<proteinExistence type="inferred from homology"/>
<dbReference type="GO" id="GO:0005886">
    <property type="term" value="C:plasma membrane"/>
    <property type="evidence" value="ECO:0007669"/>
    <property type="project" value="UniProtKB-SubCell"/>
</dbReference>
<keyword evidence="2 7" id="KW-0813">Transport</keyword>
<dbReference type="EMBL" id="JABFXE010000084">
    <property type="protein sequence ID" value="NUQ87224.1"/>
    <property type="molecule type" value="Genomic_DNA"/>
</dbReference>
<dbReference type="PANTHER" id="PTHR43744">
    <property type="entry name" value="ABC TRANSPORTER PERMEASE PROTEIN MG189-RELATED-RELATED"/>
    <property type="match status" value="1"/>
</dbReference>
<dbReference type="Pfam" id="PF00528">
    <property type="entry name" value="BPD_transp_1"/>
    <property type="match status" value="1"/>
</dbReference>
<reference evidence="9 10" key="1">
    <citation type="submission" date="2020-05" db="EMBL/GenBank/DDBJ databases">
        <title>DNA-SIP metagenomic assembled genomes.</title>
        <authorList>
            <person name="Yu J."/>
        </authorList>
    </citation>
    <scope>NUCLEOTIDE SEQUENCE [LARGE SCALE GENOMIC DNA]</scope>
    <source>
        <strain evidence="9">Bin5.27</strain>
    </source>
</reference>
<feature type="transmembrane region" description="Helical" evidence="7">
    <location>
        <begin position="144"/>
        <end position="163"/>
    </location>
</feature>
<dbReference type="SUPFAM" id="SSF161098">
    <property type="entry name" value="MetI-like"/>
    <property type="match status" value="1"/>
</dbReference>
<evidence type="ECO:0000256" key="6">
    <source>
        <dbReference type="ARBA" id="ARBA00023136"/>
    </source>
</evidence>
<dbReference type="InterPro" id="IPR035906">
    <property type="entry name" value="MetI-like_sf"/>
</dbReference>
<dbReference type="Proteomes" id="UP000574690">
    <property type="component" value="Unassembled WGS sequence"/>
</dbReference>
<comment type="caution">
    <text evidence="9">The sequence shown here is derived from an EMBL/GenBank/DDBJ whole genome shotgun (WGS) entry which is preliminary data.</text>
</comment>
<evidence type="ECO:0000256" key="3">
    <source>
        <dbReference type="ARBA" id="ARBA00022475"/>
    </source>
</evidence>
<keyword evidence="5 7" id="KW-1133">Transmembrane helix</keyword>
<feature type="transmembrane region" description="Helical" evidence="7">
    <location>
        <begin position="12"/>
        <end position="34"/>
    </location>
</feature>
<dbReference type="GO" id="GO:0055085">
    <property type="term" value="P:transmembrane transport"/>
    <property type="evidence" value="ECO:0007669"/>
    <property type="project" value="InterPro"/>
</dbReference>
<dbReference type="PROSITE" id="PS50928">
    <property type="entry name" value="ABC_TM1"/>
    <property type="match status" value="1"/>
</dbReference>
<evidence type="ECO:0000313" key="9">
    <source>
        <dbReference type="EMBL" id="NUQ87224.1"/>
    </source>
</evidence>
<keyword evidence="3" id="KW-1003">Cell membrane</keyword>
<evidence type="ECO:0000256" key="2">
    <source>
        <dbReference type="ARBA" id="ARBA00022448"/>
    </source>
</evidence>
<comment type="similarity">
    <text evidence="7">Belongs to the binding-protein-dependent transport system permease family.</text>
</comment>
<evidence type="ECO:0000313" key="10">
    <source>
        <dbReference type="Proteomes" id="UP000574690"/>
    </source>
</evidence>
<feature type="transmembrane region" description="Helical" evidence="7">
    <location>
        <begin position="108"/>
        <end position="132"/>
    </location>
</feature>
<evidence type="ECO:0000256" key="1">
    <source>
        <dbReference type="ARBA" id="ARBA00004651"/>
    </source>
</evidence>
<sequence>MTERIARRARVTALYISLITLAVVFSGPLGWLILTSLKAPSELSVFPVQWFPAEPQWHNYIDALTHIDFLGYARNSLILATITSVLTTVSSAWMAYGFARLSAPGKKFWFGLLISTMMMPGIITLIPTYLMFAKLGLVDTYVPWILWGLSGAAYMVFLFRQFFSGMPKELEEAAILDGCGHVRIFWRIFIPQSWPVLAACMVLTFTASWGDFIAPSLLLSADRTTLAVAMTAGYVNEKGFPVQNLLAAGSTMFILPVLLMFLFFQRFFVQGFSTSGLK</sequence>
<dbReference type="PANTHER" id="PTHR43744:SF8">
    <property type="entry name" value="SN-GLYCEROL-3-PHOSPHATE TRANSPORT SYSTEM PERMEASE PROTEIN UGPE"/>
    <property type="match status" value="1"/>
</dbReference>
<evidence type="ECO:0000256" key="5">
    <source>
        <dbReference type="ARBA" id="ARBA00022989"/>
    </source>
</evidence>
<dbReference type="CDD" id="cd06261">
    <property type="entry name" value="TM_PBP2"/>
    <property type="match status" value="1"/>
</dbReference>
<feature type="transmembrane region" description="Helical" evidence="7">
    <location>
        <begin position="184"/>
        <end position="209"/>
    </location>
</feature>
<name>A0A850BZB8_9ACTN</name>
<gene>
    <name evidence="9" type="ORF">HOQ43_01990</name>
</gene>
<feature type="transmembrane region" description="Helical" evidence="7">
    <location>
        <begin position="77"/>
        <end position="96"/>
    </location>
</feature>
<feature type="transmembrane region" description="Helical" evidence="7">
    <location>
        <begin position="245"/>
        <end position="264"/>
    </location>
</feature>
<organism evidence="9 10">
    <name type="scientific">Glycomyces artemisiae</name>
    <dbReference type="NCBI Taxonomy" id="1076443"/>
    <lineage>
        <taxon>Bacteria</taxon>
        <taxon>Bacillati</taxon>
        <taxon>Actinomycetota</taxon>
        <taxon>Actinomycetes</taxon>
        <taxon>Glycomycetales</taxon>
        <taxon>Glycomycetaceae</taxon>
        <taxon>Glycomyces</taxon>
    </lineage>
</organism>
<accession>A0A850BZB8</accession>
<dbReference type="Gene3D" id="1.10.3720.10">
    <property type="entry name" value="MetI-like"/>
    <property type="match status" value="1"/>
</dbReference>